<keyword evidence="4" id="KW-0862">Zinc</keyword>
<evidence type="ECO:0000256" key="3">
    <source>
        <dbReference type="ARBA" id="ARBA00022771"/>
    </source>
</evidence>
<evidence type="ECO:0000313" key="6">
    <source>
        <dbReference type="Proteomes" id="UP000038045"/>
    </source>
</evidence>
<evidence type="ECO:0000256" key="2">
    <source>
        <dbReference type="ARBA" id="ARBA00022723"/>
    </source>
</evidence>
<dbReference type="STRING" id="131310.A0A0N4Z5R1"/>
<protein>
    <submittedName>
        <fullName evidence="7 8">Single-stranded DNA-binding protein</fullName>
    </submittedName>
</protein>
<dbReference type="WBParaSite" id="PTRK_0000245300.1">
    <property type="protein sequence ID" value="PTRK_0000245300.1"/>
    <property type="gene ID" value="PTRK_0000245300"/>
</dbReference>
<dbReference type="FunFam" id="2.40.50.140:FF:000041">
    <property type="entry name" value="Replication protein A subunit"/>
    <property type="match status" value="1"/>
</dbReference>
<evidence type="ECO:0000256" key="4">
    <source>
        <dbReference type="ARBA" id="ARBA00022833"/>
    </source>
</evidence>
<dbReference type="InterPro" id="IPR012340">
    <property type="entry name" value="NA-bd_OB-fold"/>
</dbReference>
<organism evidence="6 7">
    <name type="scientific">Parastrongyloides trichosuri</name>
    <name type="common">Possum-specific nematode worm</name>
    <dbReference type="NCBI Taxonomy" id="131310"/>
    <lineage>
        <taxon>Eukaryota</taxon>
        <taxon>Metazoa</taxon>
        <taxon>Ecdysozoa</taxon>
        <taxon>Nematoda</taxon>
        <taxon>Chromadorea</taxon>
        <taxon>Rhabditida</taxon>
        <taxon>Tylenchina</taxon>
        <taxon>Panagrolaimomorpha</taxon>
        <taxon>Strongyloidoidea</taxon>
        <taxon>Strongyloididae</taxon>
        <taxon>Parastrongyloides</taxon>
    </lineage>
</organism>
<dbReference type="SUPFAM" id="SSF50249">
    <property type="entry name" value="Nucleic acid-binding proteins"/>
    <property type="match status" value="1"/>
</dbReference>
<dbReference type="WBParaSite" id="PTRK_0001664700.1">
    <property type="protein sequence ID" value="PTRK_0001664700.1"/>
    <property type="gene ID" value="PTRK_0001664700"/>
</dbReference>
<reference evidence="7 8" key="1">
    <citation type="submission" date="2017-02" db="UniProtKB">
        <authorList>
            <consortium name="WormBaseParasite"/>
        </authorList>
    </citation>
    <scope>IDENTIFICATION</scope>
</reference>
<proteinExistence type="inferred from homology"/>
<evidence type="ECO:0000313" key="8">
    <source>
        <dbReference type="WBParaSite" id="PTRK_0001664700.1"/>
    </source>
</evidence>
<dbReference type="Proteomes" id="UP000038045">
    <property type="component" value="Unplaced"/>
</dbReference>
<keyword evidence="3" id="KW-0863">Zinc-finger</keyword>
<sequence>MNKNKAKFFPISGINLGVREWTICGIVTEKERIKVATKNNGYFKAFNFYLSDQKNDVGIKIAVFGKLVIPLDDIIQEGKKYIIKGGINHVKVSNKKFDKSKYRYKINIKKVDQVVACDEEIPSTPKTDTIVRKKTTSRNIKNNNSHI</sequence>
<evidence type="ECO:0000256" key="5">
    <source>
        <dbReference type="ARBA" id="ARBA00023125"/>
    </source>
</evidence>
<evidence type="ECO:0000256" key="1">
    <source>
        <dbReference type="ARBA" id="ARBA00005690"/>
    </source>
</evidence>
<comment type="similarity">
    <text evidence="1">Belongs to the replication factor A protein 1 family.</text>
</comment>
<dbReference type="Gene3D" id="2.40.50.140">
    <property type="entry name" value="Nucleic acid-binding proteins"/>
    <property type="match status" value="1"/>
</dbReference>
<accession>A0A0N4Z5R1</accession>
<evidence type="ECO:0000313" key="7">
    <source>
        <dbReference type="WBParaSite" id="PTRK_0000245300.1"/>
    </source>
</evidence>
<name>A0A0N4Z5R1_PARTI</name>
<dbReference type="AlphaFoldDB" id="A0A0N4Z5R1"/>
<dbReference type="GO" id="GO:0003677">
    <property type="term" value="F:DNA binding"/>
    <property type="evidence" value="ECO:0007669"/>
    <property type="project" value="UniProtKB-KW"/>
</dbReference>
<keyword evidence="2" id="KW-0479">Metal-binding</keyword>
<keyword evidence="6" id="KW-1185">Reference proteome</keyword>
<dbReference type="GO" id="GO:0008270">
    <property type="term" value="F:zinc ion binding"/>
    <property type="evidence" value="ECO:0007669"/>
    <property type="project" value="UniProtKB-KW"/>
</dbReference>
<keyword evidence="5" id="KW-0238">DNA-binding</keyword>